<dbReference type="Proteomes" id="UP000006911">
    <property type="component" value="Unassembled WGS sequence"/>
</dbReference>
<keyword evidence="1" id="KW-0472">Membrane</keyword>
<dbReference type="EMBL" id="FN430121">
    <property type="protein sequence ID" value="CAZ82327.1"/>
    <property type="molecule type" value="Genomic_DNA"/>
</dbReference>
<feature type="transmembrane region" description="Helical" evidence="1">
    <location>
        <begin position="46"/>
        <end position="65"/>
    </location>
</feature>
<keyword evidence="3" id="KW-1185">Reference proteome</keyword>
<evidence type="ECO:0000313" key="3">
    <source>
        <dbReference type="Proteomes" id="UP000006911"/>
    </source>
</evidence>
<reference evidence="2 3" key="1">
    <citation type="journal article" date="2010" name="Nature">
        <title>Perigord black truffle genome uncovers evolutionary origins and mechanisms of symbiosis.</title>
        <authorList>
            <person name="Martin F."/>
            <person name="Kohler A."/>
            <person name="Murat C."/>
            <person name="Balestrini R."/>
            <person name="Coutinho P.M."/>
            <person name="Jaillon O."/>
            <person name="Montanini B."/>
            <person name="Morin E."/>
            <person name="Noel B."/>
            <person name="Percudani R."/>
            <person name="Porcel B."/>
            <person name="Rubini A."/>
            <person name="Amicucci A."/>
            <person name="Amselem J."/>
            <person name="Anthouard V."/>
            <person name="Arcioni S."/>
            <person name="Artiguenave F."/>
            <person name="Aury J.M."/>
            <person name="Ballario P."/>
            <person name="Bolchi A."/>
            <person name="Brenna A."/>
            <person name="Brun A."/>
            <person name="Buee M."/>
            <person name="Cantarel B."/>
            <person name="Chevalier G."/>
            <person name="Couloux A."/>
            <person name="Da Silva C."/>
            <person name="Denoeud F."/>
            <person name="Duplessis S."/>
            <person name="Ghignone S."/>
            <person name="Hilselberger B."/>
            <person name="Iotti M."/>
            <person name="Marcais B."/>
            <person name="Mello A."/>
            <person name="Miranda M."/>
            <person name="Pacioni G."/>
            <person name="Quesneville H."/>
            <person name="Riccioni C."/>
            <person name="Ruotolo R."/>
            <person name="Splivallo R."/>
            <person name="Stocchi V."/>
            <person name="Tisserant E."/>
            <person name="Viscomi A.R."/>
            <person name="Zambonelli A."/>
            <person name="Zampieri E."/>
            <person name="Henrissat B."/>
            <person name="Lebrun M.H."/>
            <person name="Paolocci F."/>
            <person name="Bonfante P."/>
            <person name="Ottonello S."/>
            <person name="Wincker P."/>
        </authorList>
    </citation>
    <scope>NUCLEOTIDE SEQUENCE [LARGE SCALE GENOMIC DNA]</scope>
    <source>
        <strain evidence="2 3">Mel28</strain>
    </source>
</reference>
<dbReference type="GeneID" id="9182437"/>
<sequence length="98" mass="11231">MILAPSFSRFASSFFVLPFCRVFVFCIFSSISRLALLFTSVCSGRYLVNTLLFFPPFHFLFYNLTCSTSCLFSFLSLSFLLLRHVTIVLLLFLSIISL</sequence>
<gene>
    <name evidence="2" type="ORF">GSTUM_00000815001</name>
</gene>
<dbReference type="InParanoid" id="D5GCT4"/>
<proteinExistence type="predicted"/>
<feature type="transmembrane region" description="Helical" evidence="1">
    <location>
        <begin position="71"/>
        <end position="96"/>
    </location>
</feature>
<keyword evidence="1" id="KW-1133">Transmembrane helix</keyword>
<name>D5GCT4_TUBMM</name>
<feature type="transmembrane region" description="Helical" evidence="1">
    <location>
        <begin position="15"/>
        <end position="39"/>
    </location>
</feature>
<evidence type="ECO:0000256" key="1">
    <source>
        <dbReference type="SAM" id="Phobius"/>
    </source>
</evidence>
<dbReference type="RefSeq" id="XP_002838136.1">
    <property type="nucleotide sequence ID" value="XM_002838090.1"/>
</dbReference>
<organism evidence="2 3">
    <name type="scientific">Tuber melanosporum (strain Mel28)</name>
    <name type="common">Perigord black truffle</name>
    <dbReference type="NCBI Taxonomy" id="656061"/>
    <lineage>
        <taxon>Eukaryota</taxon>
        <taxon>Fungi</taxon>
        <taxon>Dikarya</taxon>
        <taxon>Ascomycota</taxon>
        <taxon>Pezizomycotina</taxon>
        <taxon>Pezizomycetes</taxon>
        <taxon>Pezizales</taxon>
        <taxon>Tuberaceae</taxon>
        <taxon>Tuber</taxon>
    </lineage>
</organism>
<dbReference type="KEGG" id="tml:GSTUM_00000815001"/>
<evidence type="ECO:0000313" key="2">
    <source>
        <dbReference type="EMBL" id="CAZ82327.1"/>
    </source>
</evidence>
<keyword evidence="1" id="KW-0812">Transmembrane</keyword>
<protein>
    <submittedName>
        <fullName evidence="2">(Perigord truffle) hypothetical protein</fullName>
    </submittedName>
</protein>
<dbReference type="HOGENOM" id="CLU_2335167_0_0_1"/>
<accession>D5GCT4</accession>
<dbReference type="AlphaFoldDB" id="D5GCT4"/>